<name>A0ACD1A7K5_9FIRM</name>
<proteinExistence type="predicted"/>
<evidence type="ECO:0000313" key="2">
    <source>
        <dbReference type="Proteomes" id="UP000594014"/>
    </source>
</evidence>
<gene>
    <name evidence="1" type="ORF">FRZ06_03180</name>
</gene>
<evidence type="ECO:0000313" key="1">
    <source>
        <dbReference type="EMBL" id="QOX62432.1"/>
    </source>
</evidence>
<organism evidence="1 2">
    <name type="scientific">Anoxybacterium hadale</name>
    <dbReference type="NCBI Taxonomy" id="3408580"/>
    <lineage>
        <taxon>Bacteria</taxon>
        <taxon>Bacillati</taxon>
        <taxon>Bacillota</taxon>
        <taxon>Clostridia</taxon>
        <taxon>Peptostreptococcales</taxon>
        <taxon>Anaerovoracaceae</taxon>
        <taxon>Anoxybacterium</taxon>
    </lineage>
</organism>
<dbReference type="EMBL" id="CP042469">
    <property type="protein sequence ID" value="QOX62432.1"/>
    <property type="molecule type" value="Genomic_DNA"/>
</dbReference>
<sequence length="503" mass="54250">MSKYTQKESGGLYELTDAARAELTSSKYYNEDLAPTPISERSWSTYHIAMLWVGMSVCIPSFTMASSLVALGLSPWMSVFNVALGNIIILIPIQLNSHAGTKYGLPFPVFARLAFGPIGAHLPSLSRALTACGWNAVQSWIGGAAIVSLVASFAPAFGQMAAAPFIGFGIFLLLTWWVTVMGSESIKYLEAVGSPVLIVLTIMLFVWSVALASGGGYAFGDLLKATTDTAAVDANGGFLYVFLGGLTANIAFWATMALNIPDFSRYAKSQKNQFRGQLYGMPVMMAACAFIGAIFAQATKLVMGTAMFDPTAVLPLIDNAFIKFIVSVGVILATITTNIAANVVAPANGFSNVSPKRISYKMGVTISCLLAVLYRPWWIFGGAGSYIFGWLNTYGGILAPVAAIFIADYYIVKKRNIDVMALFQGKEGRYWYQSGWNIKALIAWVLGFILPTMGNLGVASLKWVAANGYVIGFAIAFIVYVLLMKNDTVSFVSDEEEEAMTER</sequence>
<accession>A0ACD1A7K5</accession>
<protein>
    <submittedName>
        <fullName evidence="1">NCS1 family nucleobase:cation symporter-1</fullName>
    </submittedName>
</protein>
<keyword evidence="2" id="KW-1185">Reference proteome</keyword>
<dbReference type="Proteomes" id="UP000594014">
    <property type="component" value="Chromosome"/>
</dbReference>
<reference evidence="1" key="1">
    <citation type="submission" date="2019-08" db="EMBL/GenBank/DDBJ databases">
        <title>Genome sequence of Clostridiales bacterium MT110.</title>
        <authorList>
            <person name="Cao J."/>
        </authorList>
    </citation>
    <scope>NUCLEOTIDE SEQUENCE</scope>
    <source>
        <strain evidence="1">MT110</strain>
    </source>
</reference>